<gene>
    <name evidence="2" type="ORF">J0X27_07070</name>
</gene>
<dbReference type="Proteomes" id="UP000663191">
    <property type="component" value="Chromosome"/>
</dbReference>
<evidence type="ECO:0000256" key="1">
    <source>
        <dbReference type="SAM" id="MobiDB-lite"/>
    </source>
</evidence>
<dbReference type="OrthoDB" id="179612at2157"/>
<feature type="region of interest" description="Disordered" evidence="1">
    <location>
        <begin position="23"/>
        <end position="102"/>
    </location>
</feature>
<accession>A0A8A2UHF9</accession>
<feature type="compositionally biased region" description="Basic and acidic residues" evidence="1">
    <location>
        <begin position="61"/>
        <end position="83"/>
    </location>
</feature>
<keyword evidence="3" id="KW-1185">Reference proteome</keyword>
<dbReference type="EMBL" id="CP071463">
    <property type="protein sequence ID" value="QSW86965.1"/>
    <property type="molecule type" value="Genomic_DNA"/>
</dbReference>
<evidence type="ECO:0000313" key="3">
    <source>
        <dbReference type="Proteomes" id="UP000663191"/>
    </source>
</evidence>
<protein>
    <submittedName>
        <fullName evidence="2">Uncharacterized protein</fullName>
    </submittedName>
</protein>
<reference evidence="2 3" key="1">
    <citation type="journal article" date="2006" name="Int. J. Syst. Evol. Microbiol.">
        <title>Haloterrigena longa sp. nov. and Haloterrigena limicola sp. nov., extremely halophilic archaea isolated from a salt lake.</title>
        <authorList>
            <person name="Cui H.L."/>
            <person name="Tohty D."/>
            <person name="Zhou P.J."/>
            <person name="Liu S.J."/>
        </authorList>
    </citation>
    <scope>NUCLEOTIDE SEQUENCE [LARGE SCALE GENOMIC DNA]</scope>
    <source>
        <strain evidence="2 3">ABH32</strain>
    </source>
</reference>
<dbReference type="KEGG" id="hlo:J0X27_07070"/>
<proteinExistence type="predicted"/>
<evidence type="ECO:0000313" key="2">
    <source>
        <dbReference type="EMBL" id="QSW86965.1"/>
    </source>
</evidence>
<dbReference type="AlphaFoldDB" id="A0A8A2UHF9"/>
<organism evidence="2 3">
    <name type="scientific">Natrinema longum</name>
    <dbReference type="NCBI Taxonomy" id="370324"/>
    <lineage>
        <taxon>Archaea</taxon>
        <taxon>Methanobacteriati</taxon>
        <taxon>Methanobacteriota</taxon>
        <taxon>Stenosarchaea group</taxon>
        <taxon>Halobacteria</taxon>
        <taxon>Halobacteriales</taxon>
        <taxon>Natrialbaceae</taxon>
        <taxon>Natrinema</taxon>
    </lineage>
</organism>
<sequence>MLSRPSGEYGRLGFYLINPDKINDSKDLINPTTAPEWKDHPLNFELPSEGLPTDSSPSRISEYRKNQRKLDQREKKIEHEKTDPTSTSGDSGVITEYSHESTLEGRCENTNYQVNFGILADTRKDHKYNEIGENQSNVWRFYVYFGNRPNDIFDCDSVNHIQPSNYSLHVEPFYDEQEGYINFSHPEPADGDGENDNDELGLALDIVRSTGKLASIGASIADYVMDGSGSSTTVEYHDGGTIYDFDVDLSGSYNDLPRELSDKGKTTQFSLRVHNEWPADDMMCSIEFQPEYTFHYADSTPCTCFDATPVGMYKTVTPDWAQSPEAWYDSVDT</sequence>
<name>A0A8A2UHF9_9EURY</name>